<accession>A0A060Z750</accession>
<dbReference type="InterPro" id="IPR014853">
    <property type="entry name" value="VWF/SSPO/ZAN-like_Cys-rich_dom"/>
</dbReference>
<dbReference type="Pfam" id="PF08742">
    <property type="entry name" value="C8"/>
    <property type="match status" value="1"/>
</dbReference>
<reference evidence="2" key="1">
    <citation type="journal article" date="2014" name="Nat. Commun.">
        <title>The rainbow trout genome provides novel insights into evolution after whole-genome duplication in vertebrates.</title>
        <authorList>
            <person name="Berthelot C."/>
            <person name="Brunet F."/>
            <person name="Chalopin D."/>
            <person name="Juanchich A."/>
            <person name="Bernard M."/>
            <person name="Noel B."/>
            <person name="Bento P."/>
            <person name="Da Silva C."/>
            <person name="Labadie K."/>
            <person name="Alberti A."/>
            <person name="Aury J.M."/>
            <person name="Louis A."/>
            <person name="Dehais P."/>
            <person name="Bardou P."/>
            <person name="Montfort J."/>
            <person name="Klopp C."/>
            <person name="Cabau C."/>
            <person name="Gaspin C."/>
            <person name="Thorgaard G.H."/>
            <person name="Boussaha M."/>
            <person name="Quillet E."/>
            <person name="Guyomard R."/>
            <person name="Galiana D."/>
            <person name="Bobe J."/>
            <person name="Volff J.N."/>
            <person name="Genet C."/>
            <person name="Wincker P."/>
            <person name="Jaillon O."/>
            <person name="Roest Crollius H."/>
            <person name="Guiguen Y."/>
        </authorList>
    </citation>
    <scope>NUCLEOTIDE SEQUENCE [LARGE SCALE GENOMIC DNA]</scope>
</reference>
<dbReference type="EMBL" id="FR950408">
    <property type="protein sequence ID" value="CDQ99826.1"/>
    <property type="molecule type" value="Genomic_DNA"/>
</dbReference>
<evidence type="ECO:0000259" key="1">
    <source>
        <dbReference type="Pfam" id="PF08742"/>
    </source>
</evidence>
<feature type="domain" description="VWF/SSPO/Zonadhesin-like cysteine-rich" evidence="1">
    <location>
        <begin position="94"/>
        <end position="151"/>
    </location>
</feature>
<organism evidence="2 3">
    <name type="scientific">Oncorhynchus mykiss</name>
    <name type="common">Rainbow trout</name>
    <name type="synonym">Salmo gairdneri</name>
    <dbReference type="NCBI Taxonomy" id="8022"/>
    <lineage>
        <taxon>Eukaryota</taxon>
        <taxon>Metazoa</taxon>
        <taxon>Chordata</taxon>
        <taxon>Craniata</taxon>
        <taxon>Vertebrata</taxon>
        <taxon>Euteleostomi</taxon>
        <taxon>Actinopterygii</taxon>
        <taxon>Neopterygii</taxon>
        <taxon>Teleostei</taxon>
        <taxon>Protacanthopterygii</taxon>
        <taxon>Salmoniformes</taxon>
        <taxon>Salmonidae</taxon>
        <taxon>Salmoninae</taxon>
        <taxon>Oncorhynchus</taxon>
    </lineage>
</organism>
<name>A0A060Z750_ONCMY</name>
<dbReference type="Proteomes" id="UP000193380">
    <property type="component" value="Unassembled WGS sequence"/>
</dbReference>
<reference evidence="2" key="2">
    <citation type="submission" date="2014-03" db="EMBL/GenBank/DDBJ databases">
        <authorList>
            <person name="Genoscope - CEA"/>
        </authorList>
    </citation>
    <scope>NUCLEOTIDE SEQUENCE</scope>
</reference>
<sequence length="179" mass="19001">MYFSPVVRLIARKTLGNVDVCVSCVCQLCEPAVCASCVCQLCEPAVCASCVSQLCVPAVCASCVCQLCVPAVCVFLDAIQVQCAAYISCLPALCQSEAFLSLCEEEACHCGQGEGLGVGPDCHCQVLLEFARTCHAHGQVLHGWLEESQCSESLRERRGGVGSVCVCSAEDLRFVNLLL</sequence>
<dbReference type="PaxDb" id="8022-A0A060Z750"/>
<protein>
    <recommendedName>
        <fullName evidence="1">VWF/SSPO/Zonadhesin-like cysteine-rich domain-containing protein</fullName>
    </recommendedName>
</protein>
<dbReference type="STRING" id="8022.A0A060Z750"/>
<proteinExistence type="predicted"/>
<evidence type="ECO:0000313" key="2">
    <source>
        <dbReference type="EMBL" id="CDQ99826.1"/>
    </source>
</evidence>
<evidence type="ECO:0000313" key="3">
    <source>
        <dbReference type="Proteomes" id="UP000193380"/>
    </source>
</evidence>
<dbReference type="AlphaFoldDB" id="A0A060Z750"/>
<gene>
    <name evidence="2" type="ORF">GSONMT00026803001</name>
</gene>